<dbReference type="KEGG" id="oni:Osc7112_0667"/>
<dbReference type="AlphaFoldDB" id="K9VCR3"/>
<sequence>MNADAILSAFICVHLRFKKSSYYFIAILVAIGLMIVQTLNI</sequence>
<keyword evidence="1" id="KW-1133">Transmembrane helix</keyword>
<keyword evidence="3" id="KW-1185">Reference proteome</keyword>
<dbReference type="STRING" id="179408.Osc7112_0667"/>
<feature type="transmembrane region" description="Helical" evidence="1">
    <location>
        <begin position="21"/>
        <end position="39"/>
    </location>
</feature>
<evidence type="ECO:0000313" key="2">
    <source>
        <dbReference type="EMBL" id="AFZ05257.1"/>
    </source>
</evidence>
<gene>
    <name evidence="2" type="ORF">Osc7112_0667</name>
</gene>
<proteinExistence type="predicted"/>
<keyword evidence="1" id="KW-0812">Transmembrane</keyword>
<name>K9VCR3_9CYAN</name>
<dbReference type="Proteomes" id="UP000010478">
    <property type="component" value="Chromosome"/>
</dbReference>
<organism evidence="2 3">
    <name type="scientific">Phormidium nigroviride PCC 7112</name>
    <dbReference type="NCBI Taxonomy" id="179408"/>
    <lineage>
        <taxon>Bacteria</taxon>
        <taxon>Bacillati</taxon>
        <taxon>Cyanobacteriota</taxon>
        <taxon>Cyanophyceae</taxon>
        <taxon>Oscillatoriophycideae</taxon>
        <taxon>Oscillatoriales</taxon>
        <taxon>Oscillatoriaceae</taxon>
        <taxon>Phormidium</taxon>
    </lineage>
</organism>
<evidence type="ECO:0000256" key="1">
    <source>
        <dbReference type="SAM" id="Phobius"/>
    </source>
</evidence>
<evidence type="ECO:0000313" key="3">
    <source>
        <dbReference type="Proteomes" id="UP000010478"/>
    </source>
</evidence>
<protein>
    <submittedName>
        <fullName evidence="2">Uncharacterized protein</fullName>
    </submittedName>
</protein>
<dbReference type="EMBL" id="CP003614">
    <property type="protein sequence ID" value="AFZ05257.1"/>
    <property type="molecule type" value="Genomic_DNA"/>
</dbReference>
<reference evidence="2 3" key="1">
    <citation type="submission" date="2012-05" db="EMBL/GenBank/DDBJ databases">
        <title>Finished chromosome of genome of Oscillatoria sp. PCC 7112.</title>
        <authorList>
            <consortium name="US DOE Joint Genome Institute"/>
            <person name="Gugger M."/>
            <person name="Coursin T."/>
            <person name="Rippka R."/>
            <person name="Tandeau De Marsac N."/>
            <person name="Huntemann M."/>
            <person name="Wei C.-L."/>
            <person name="Han J."/>
            <person name="Detter J.C."/>
            <person name="Han C."/>
            <person name="Tapia R."/>
            <person name="Davenport K."/>
            <person name="Daligault H."/>
            <person name="Erkkila T."/>
            <person name="Gu W."/>
            <person name="Munk A.C.C."/>
            <person name="Teshima H."/>
            <person name="Xu Y."/>
            <person name="Chain P."/>
            <person name="Chen A."/>
            <person name="Krypides N."/>
            <person name="Mavromatis K."/>
            <person name="Markowitz V."/>
            <person name="Szeto E."/>
            <person name="Ivanova N."/>
            <person name="Mikhailova N."/>
            <person name="Ovchinnikova G."/>
            <person name="Pagani I."/>
            <person name="Pati A."/>
            <person name="Goodwin L."/>
            <person name="Peters L."/>
            <person name="Pitluck S."/>
            <person name="Woyke T."/>
            <person name="Kerfeld C."/>
        </authorList>
    </citation>
    <scope>NUCLEOTIDE SEQUENCE [LARGE SCALE GENOMIC DNA]</scope>
    <source>
        <strain evidence="2 3">PCC 7112</strain>
    </source>
</reference>
<keyword evidence="1" id="KW-0472">Membrane</keyword>
<dbReference type="HOGENOM" id="CLU_3273748_0_0_3"/>
<accession>K9VCR3</accession>